<name>A0AAD1UCH3_EUPCR</name>
<accession>A0AAD1UCH3</accession>
<evidence type="ECO:0000313" key="3">
    <source>
        <dbReference type="Proteomes" id="UP001295684"/>
    </source>
</evidence>
<feature type="compositionally biased region" description="Basic and acidic residues" evidence="1">
    <location>
        <begin position="387"/>
        <end position="396"/>
    </location>
</feature>
<reference evidence="2" key="1">
    <citation type="submission" date="2023-07" db="EMBL/GenBank/DDBJ databases">
        <authorList>
            <consortium name="AG Swart"/>
            <person name="Singh M."/>
            <person name="Singh A."/>
            <person name="Seah K."/>
            <person name="Emmerich C."/>
        </authorList>
    </citation>
    <scope>NUCLEOTIDE SEQUENCE</scope>
    <source>
        <strain evidence="2">DP1</strain>
    </source>
</reference>
<organism evidence="2 3">
    <name type="scientific">Euplotes crassus</name>
    <dbReference type="NCBI Taxonomy" id="5936"/>
    <lineage>
        <taxon>Eukaryota</taxon>
        <taxon>Sar</taxon>
        <taxon>Alveolata</taxon>
        <taxon>Ciliophora</taxon>
        <taxon>Intramacronucleata</taxon>
        <taxon>Spirotrichea</taxon>
        <taxon>Hypotrichia</taxon>
        <taxon>Euplotida</taxon>
        <taxon>Euplotidae</taxon>
        <taxon>Moneuplotes</taxon>
    </lineage>
</organism>
<comment type="caution">
    <text evidence="2">The sequence shown here is derived from an EMBL/GenBank/DDBJ whole genome shotgun (WGS) entry which is preliminary data.</text>
</comment>
<proteinExistence type="predicted"/>
<evidence type="ECO:0000256" key="1">
    <source>
        <dbReference type="SAM" id="MobiDB-lite"/>
    </source>
</evidence>
<evidence type="ECO:0000313" key="2">
    <source>
        <dbReference type="EMBL" id="CAI2365419.1"/>
    </source>
</evidence>
<dbReference type="Proteomes" id="UP001295684">
    <property type="component" value="Unassembled WGS sequence"/>
</dbReference>
<protein>
    <submittedName>
        <fullName evidence="2">Uncharacterized protein</fullName>
    </submittedName>
</protein>
<dbReference type="EMBL" id="CAMPGE010006560">
    <property type="protein sequence ID" value="CAI2365419.1"/>
    <property type="molecule type" value="Genomic_DNA"/>
</dbReference>
<keyword evidence="3" id="KW-1185">Reference proteome</keyword>
<feature type="region of interest" description="Disordered" evidence="1">
    <location>
        <begin position="386"/>
        <end position="421"/>
    </location>
</feature>
<gene>
    <name evidence="2" type="ORF">ECRASSUSDP1_LOCUS6756</name>
</gene>
<dbReference type="AlphaFoldDB" id="A0AAD1UCH3"/>
<sequence>MHKGFSLPKLYHKKKSNLVQGRNKKYNQTDAIHHAEEFSKYVSKMRRDSKDTGLRKSLDIENLKKRLKNSNITISFTGNEVVGRRSKSILNAPDSMRNLHAKLPEIGKNKRNSSNPNASNIIRFDSIGRLSLDMKSARWKVKEDYSKNFNILNKNQLKNKGKVVELPDLKIRITTIKPEFCNILKQSFEEENKNEPEREDFLERIQSTKLLIPNFGPLKEKSKASSCRGSDQVMPEEKKEIANSSTKSIEIAKDKFEMKSCAKFSVSKPTKRGQIKEYVTHNLLLFEDESYNPKRNEYKDSLSQVKKDLARRKKKIYEKDFETNSISTISLSNIAQAPKLSHCEKRIIEKANRKEVIFPTETEKSDSYNDLPLIKKLERSYAVYEEATSHKSETESSQKNSSRPTMKDVVSSRLAKLLRES</sequence>